<name>X1HSV1_9ZZZZ</name>
<dbReference type="GO" id="GO:0046872">
    <property type="term" value="F:metal ion binding"/>
    <property type="evidence" value="ECO:0007669"/>
    <property type="project" value="UniProtKB-KW"/>
</dbReference>
<keyword evidence="1" id="KW-0004">4Fe-4S</keyword>
<dbReference type="InterPro" id="IPR039650">
    <property type="entry name" value="HdrA-like"/>
</dbReference>
<keyword evidence="2" id="KW-0479">Metal-binding</keyword>
<feature type="non-terminal residue" evidence="6">
    <location>
        <position position="286"/>
    </location>
</feature>
<evidence type="ECO:0000313" key="6">
    <source>
        <dbReference type="EMBL" id="GAH60130.1"/>
    </source>
</evidence>
<dbReference type="SUPFAM" id="SSF51905">
    <property type="entry name" value="FAD/NAD(P)-binding domain"/>
    <property type="match status" value="1"/>
</dbReference>
<comment type="caution">
    <text evidence="6">The sequence shown here is derived from an EMBL/GenBank/DDBJ whole genome shotgun (WGS) entry which is preliminary data.</text>
</comment>
<sequence length="286" mass="32185">HIIEKDKTIGGNAKRLSETLEGENVQKYLTHITKELKKDKNITAHLETEVISLVGTAGDFVVEIKKGDKKEHITAGAVIVATGAEEYSPTEYSYGKNEKIITQRDFESKLSNSQFPISNCQSVVMIQCVGSRNDEHPWCSKVCCSDAIKNALLLKEKNKDVDITVLYRDMMSYGKKELKFKEAREKGINFLRFRKDEEPRVSVKDKKIEVTVKDLVLDRELQFEPDMLVLSTGIVPHDNRTLCEILGVSLDEDGFFKGANPKFRPHESEKPGIFFAGLCRSPSVSG</sequence>
<accession>X1HSV1</accession>
<evidence type="ECO:0000256" key="4">
    <source>
        <dbReference type="ARBA" id="ARBA00023004"/>
    </source>
</evidence>
<keyword evidence="5" id="KW-0411">Iron-sulfur</keyword>
<dbReference type="InterPro" id="IPR036188">
    <property type="entry name" value="FAD/NAD-bd_sf"/>
</dbReference>
<evidence type="ECO:0000256" key="2">
    <source>
        <dbReference type="ARBA" id="ARBA00022723"/>
    </source>
</evidence>
<dbReference type="EMBL" id="BARU01020085">
    <property type="protein sequence ID" value="GAH60130.1"/>
    <property type="molecule type" value="Genomic_DNA"/>
</dbReference>
<evidence type="ECO:0000256" key="3">
    <source>
        <dbReference type="ARBA" id="ARBA00023002"/>
    </source>
</evidence>
<dbReference type="Gene3D" id="3.50.50.60">
    <property type="entry name" value="FAD/NAD(P)-binding domain"/>
    <property type="match status" value="2"/>
</dbReference>
<evidence type="ECO:0000256" key="5">
    <source>
        <dbReference type="ARBA" id="ARBA00023014"/>
    </source>
</evidence>
<reference evidence="6" key="1">
    <citation type="journal article" date="2014" name="Front. Microbiol.">
        <title>High frequency of phylogenetically diverse reductive dehalogenase-homologous genes in deep subseafloor sedimentary metagenomes.</title>
        <authorList>
            <person name="Kawai M."/>
            <person name="Futagami T."/>
            <person name="Toyoda A."/>
            <person name="Takaki Y."/>
            <person name="Nishi S."/>
            <person name="Hori S."/>
            <person name="Arai W."/>
            <person name="Tsubouchi T."/>
            <person name="Morono Y."/>
            <person name="Uchiyama I."/>
            <person name="Ito T."/>
            <person name="Fujiyama A."/>
            <person name="Inagaki F."/>
            <person name="Takami H."/>
        </authorList>
    </citation>
    <scope>NUCLEOTIDE SEQUENCE</scope>
    <source>
        <strain evidence="6">Expedition CK06-06</strain>
    </source>
</reference>
<feature type="non-terminal residue" evidence="6">
    <location>
        <position position="1"/>
    </location>
</feature>
<dbReference type="PANTHER" id="PTHR43498:SF1">
    <property type="entry name" value="COB--COM HETERODISULFIDE REDUCTASE IRON-SULFUR SUBUNIT A"/>
    <property type="match status" value="1"/>
</dbReference>
<dbReference type="AlphaFoldDB" id="X1HSV1"/>
<protein>
    <recommendedName>
        <fullName evidence="7">FAD/NAD(P)-binding domain-containing protein</fullName>
    </recommendedName>
</protein>
<dbReference type="GO" id="GO:0016491">
    <property type="term" value="F:oxidoreductase activity"/>
    <property type="evidence" value="ECO:0007669"/>
    <property type="project" value="UniProtKB-KW"/>
</dbReference>
<organism evidence="6">
    <name type="scientific">marine sediment metagenome</name>
    <dbReference type="NCBI Taxonomy" id="412755"/>
    <lineage>
        <taxon>unclassified sequences</taxon>
        <taxon>metagenomes</taxon>
        <taxon>ecological metagenomes</taxon>
    </lineage>
</organism>
<gene>
    <name evidence="6" type="ORF">S03H2_33017</name>
</gene>
<dbReference type="GO" id="GO:0051539">
    <property type="term" value="F:4 iron, 4 sulfur cluster binding"/>
    <property type="evidence" value="ECO:0007669"/>
    <property type="project" value="UniProtKB-KW"/>
</dbReference>
<evidence type="ECO:0008006" key="7">
    <source>
        <dbReference type="Google" id="ProtNLM"/>
    </source>
</evidence>
<keyword evidence="4" id="KW-0408">Iron</keyword>
<dbReference type="PANTHER" id="PTHR43498">
    <property type="entry name" value="FERREDOXIN:COB-COM HETERODISULFIDE REDUCTASE SUBUNIT A"/>
    <property type="match status" value="1"/>
</dbReference>
<proteinExistence type="predicted"/>
<keyword evidence="3" id="KW-0560">Oxidoreductase</keyword>
<evidence type="ECO:0000256" key="1">
    <source>
        <dbReference type="ARBA" id="ARBA00022485"/>
    </source>
</evidence>